<keyword evidence="11" id="KW-0206">Cytoskeleton</keyword>
<dbReference type="GO" id="GO:0005634">
    <property type="term" value="C:nucleus"/>
    <property type="evidence" value="ECO:0007669"/>
    <property type="project" value="UniProtKB-SubCell"/>
</dbReference>
<feature type="domain" description="HhH-GPD" evidence="20">
    <location>
        <begin position="132"/>
        <end position="307"/>
    </location>
</feature>
<keyword evidence="8" id="KW-0227">DNA damage</keyword>
<dbReference type="GO" id="GO:0006285">
    <property type="term" value="P:base-excision repair, AP site formation"/>
    <property type="evidence" value="ECO:0007669"/>
    <property type="project" value="TreeGrafter"/>
</dbReference>
<dbReference type="SUPFAM" id="SSF48150">
    <property type="entry name" value="DNA-glycosylase"/>
    <property type="match status" value="1"/>
</dbReference>
<dbReference type="EC" id="4.2.99.18" evidence="5"/>
<gene>
    <name evidence="21" type="ORF">LCOR_02178.1</name>
</gene>
<dbReference type="Gene3D" id="3.30.310.40">
    <property type="match status" value="1"/>
</dbReference>
<dbReference type="GO" id="GO:0007020">
    <property type="term" value="P:microtubule nucleation"/>
    <property type="evidence" value="ECO:0007669"/>
    <property type="project" value="UniProtKB-ARBA"/>
</dbReference>
<evidence type="ECO:0000256" key="6">
    <source>
        <dbReference type="ARBA" id="ARBA00022490"/>
    </source>
</evidence>
<dbReference type="InterPro" id="IPR040457">
    <property type="entry name" value="GCP_C"/>
</dbReference>
<comment type="catalytic activity">
    <reaction evidence="17">
        <text>2'-deoxyribonucleotide-(2'-deoxyribose 5'-phosphate)-2'-deoxyribonucleotide-DNA = a 3'-end 2'-deoxyribonucleotide-(2,3-dehydro-2,3-deoxyribose 5'-phosphate)-DNA + a 5'-end 5'-phospho-2'-deoxyribonucleoside-DNA + H(+)</text>
        <dbReference type="Rhea" id="RHEA:66592"/>
        <dbReference type="Rhea" id="RHEA-COMP:13180"/>
        <dbReference type="Rhea" id="RHEA-COMP:16897"/>
        <dbReference type="Rhea" id="RHEA-COMP:17067"/>
        <dbReference type="ChEBI" id="CHEBI:15378"/>
        <dbReference type="ChEBI" id="CHEBI:136412"/>
        <dbReference type="ChEBI" id="CHEBI:157695"/>
        <dbReference type="ChEBI" id="CHEBI:167181"/>
        <dbReference type="EC" id="4.2.99.18"/>
    </reaction>
</comment>
<protein>
    <recommendedName>
        <fullName evidence="18">N-glycosylase/DNA lyase</fullName>
        <ecNumber evidence="5">4.2.99.18</ecNumber>
    </recommendedName>
</protein>
<evidence type="ECO:0000256" key="19">
    <source>
        <dbReference type="SAM" id="MobiDB-lite"/>
    </source>
</evidence>
<keyword evidence="6" id="KW-0963">Cytoplasm</keyword>
<comment type="similarity">
    <text evidence="3">Belongs to the TUBGCP family.</text>
</comment>
<evidence type="ECO:0000256" key="13">
    <source>
        <dbReference type="ARBA" id="ARBA00023242"/>
    </source>
</evidence>
<dbReference type="PANTHER" id="PTHR10242">
    <property type="entry name" value="8-OXOGUANINE DNA GLYCOSYLASE"/>
    <property type="match status" value="1"/>
</dbReference>
<dbReference type="InterPro" id="IPR052054">
    <property type="entry name" value="Oxidative_DNA_repair_enzyme"/>
</dbReference>
<keyword evidence="13" id="KW-0539">Nucleus</keyword>
<evidence type="ECO:0000313" key="22">
    <source>
        <dbReference type="Proteomes" id="UP000027586"/>
    </source>
</evidence>
<evidence type="ECO:0000313" key="21">
    <source>
        <dbReference type="EMBL" id="CDH50466.1"/>
    </source>
</evidence>
<proteinExistence type="inferred from homology"/>
<dbReference type="VEuPathDB" id="FungiDB:LCOR_02178.1"/>
<feature type="compositionally biased region" description="Polar residues" evidence="19">
    <location>
        <begin position="966"/>
        <end position="976"/>
    </location>
</feature>
<keyword evidence="7" id="KW-0493">Microtubule</keyword>
<dbReference type="GO" id="GO:0005874">
    <property type="term" value="C:microtubule"/>
    <property type="evidence" value="ECO:0007669"/>
    <property type="project" value="UniProtKB-KW"/>
</dbReference>
<dbReference type="GO" id="GO:0043015">
    <property type="term" value="F:gamma-tubulin binding"/>
    <property type="evidence" value="ECO:0007669"/>
    <property type="project" value="InterPro"/>
</dbReference>
<dbReference type="OrthoDB" id="775571at2759"/>
<keyword evidence="22" id="KW-1185">Reference proteome</keyword>
<keyword evidence="15" id="KW-0326">Glycosidase</keyword>
<feature type="region of interest" description="Disordered" evidence="19">
    <location>
        <begin position="500"/>
        <end position="529"/>
    </location>
</feature>
<dbReference type="GO" id="GO:0003684">
    <property type="term" value="F:damaged DNA binding"/>
    <property type="evidence" value="ECO:0007669"/>
    <property type="project" value="InterPro"/>
</dbReference>
<dbReference type="GO" id="GO:0000930">
    <property type="term" value="C:gamma-tubulin complex"/>
    <property type="evidence" value="ECO:0007669"/>
    <property type="project" value="UniProtKB-ARBA"/>
</dbReference>
<comment type="subcellular location">
    <subcellularLocation>
        <location evidence="2">Cytoplasm</location>
        <location evidence="2">Cytoskeleton</location>
    </subcellularLocation>
    <subcellularLocation>
        <location evidence="1">Nucleus</location>
    </subcellularLocation>
</comment>
<dbReference type="FunFam" id="1.10.1670.10:FF:000005">
    <property type="entry name" value="N-glycosylase/DNA lyase OGG1"/>
    <property type="match status" value="1"/>
</dbReference>
<evidence type="ECO:0000256" key="16">
    <source>
        <dbReference type="ARBA" id="ARBA00025652"/>
    </source>
</evidence>
<dbReference type="Pfam" id="PF17681">
    <property type="entry name" value="GCP_N_terminal"/>
    <property type="match status" value="1"/>
</dbReference>
<dbReference type="InterPro" id="IPR003265">
    <property type="entry name" value="HhH-GPD_domain"/>
</dbReference>
<feature type="compositionally biased region" description="Polar residues" evidence="19">
    <location>
        <begin position="939"/>
        <end position="958"/>
    </location>
</feature>
<evidence type="ECO:0000256" key="12">
    <source>
        <dbReference type="ARBA" id="ARBA00023239"/>
    </source>
</evidence>
<dbReference type="InterPro" id="IPR011257">
    <property type="entry name" value="DNA_glycosylase"/>
</dbReference>
<dbReference type="FunFam" id="1.10.340.30:FF:000006">
    <property type="entry name" value="N-glycosylase/DNA lyase isoform X2"/>
    <property type="match status" value="1"/>
</dbReference>
<keyword evidence="12 21" id="KW-0456">Lyase</keyword>
<dbReference type="InterPro" id="IPR012904">
    <property type="entry name" value="OGG_N"/>
</dbReference>
<dbReference type="Gene3D" id="1.20.120.1900">
    <property type="entry name" value="Gamma-tubulin complex, C-terminal domain"/>
    <property type="match status" value="1"/>
</dbReference>
<dbReference type="EMBL" id="CBTN010000006">
    <property type="protein sequence ID" value="CDH50466.1"/>
    <property type="molecule type" value="Genomic_DNA"/>
</dbReference>
<evidence type="ECO:0000256" key="10">
    <source>
        <dbReference type="ARBA" id="ARBA00023204"/>
    </source>
</evidence>
<evidence type="ECO:0000256" key="3">
    <source>
        <dbReference type="ARBA" id="ARBA00010337"/>
    </source>
</evidence>
<evidence type="ECO:0000256" key="14">
    <source>
        <dbReference type="ARBA" id="ARBA00023268"/>
    </source>
</evidence>
<dbReference type="InterPro" id="IPR023170">
    <property type="entry name" value="HhH_base_excis_C"/>
</dbReference>
<dbReference type="SMART" id="SM00478">
    <property type="entry name" value="ENDO3c"/>
    <property type="match status" value="1"/>
</dbReference>
<keyword evidence="9" id="KW-0378">Hydrolase</keyword>
<dbReference type="Gene3D" id="1.10.1670.10">
    <property type="entry name" value="Helix-hairpin-Helix base-excision DNA repair enzymes (C-terminal)"/>
    <property type="match status" value="1"/>
</dbReference>
<dbReference type="GO" id="GO:0005816">
    <property type="term" value="C:spindle pole body"/>
    <property type="evidence" value="ECO:0007669"/>
    <property type="project" value="UniProtKB-ARBA"/>
</dbReference>
<dbReference type="GO" id="GO:0006289">
    <property type="term" value="P:nucleotide-excision repair"/>
    <property type="evidence" value="ECO:0007669"/>
    <property type="project" value="InterPro"/>
</dbReference>
<dbReference type="InterPro" id="IPR041470">
    <property type="entry name" value="GCP_N"/>
</dbReference>
<reference evidence="21" key="1">
    <citation type="submission" date="2013-08" db="EMBL/GenBank/DDBJ databases">
        <title>Gene expansion shapes genome architecture in the human pathogen Lichtheimia corymbifera: an evolutionary genomics analysis in the ancient terrestrial Mucorales (Mucoromycotina).</title>
        <authorList>
            <person name="Schwartze V.U."/>
            <person name="Winter S."/>
            <person name="Shelest E."/>
            <person name="Marcet-Houben M."/>
            <person name="Horn F."/>
            <person name="Wehner S."/>
            <person name="Hoffmann K."/>
            <person name="Riege K."/>
            <person name="Sammeth M."/>
            <person name="Nowrousian M."/>
            <person name="Valiante V."/>
            <person name="Linde J."/>
            <person name="Jacobsen I.D."/>
            <person name="Marz M."/>
            <person name="Brakhage A.A."/>
            <person name="Gabaldon T."/>
            <person name="Bocker S."/>
            <person name="Voigt K."/>
        </authorList>
    </citation>
    <scope>NUCLEOTIDE SEQUENCE [LARGE SCALE GENOMIC DNA]</scope>
    <source>
        <strain evidence="21">FSU 9682</strain>
    </source>
</reference>
<comment type="function">
    <text evidence="16">DNA repair enzyme that incises DNA at 8-oxoG residues. Excises 7,8-dihydro-8-oxoguanine and 2,6-diamino-4-hydroxy-5-N-methylformamidopyrimidine (FAPY) from damaged DNA. Has a beta-lyase activity that nicks DNA 3' to the lesion.</text>
</comment>
<keyword evidence="10" id="KW-0234">DNA repair</keyword>
<dbReference type="Pfam" id="PF04130">
    <property type="entry name" value="GCP_C_terminal"/>
    <property type="match status" value="1"/>
</dbReference>
<feature type="region of interest" description="Disordered" evidence="19">
    <location>
        <begin position="939"/>
        <end position="976"/>
    </location>
</feature>
<dbReference type="Gene3D" id="1.10.340.30">
    <property type="entry name" value="Hypothetical protein, domain 2"/>
    <property type="match status" value="1"/>
</dbReference>
<evidence type="ECO:0000256" key="17">
    <source>
        <dbReference type="ARBA" id="ARBA00044632"/>
    </source>
</evidence>
<dbReference type="SUPFAM" id="SSF55945">
    <property type="entry name" value="TATA-box binding protein-like"/>
    <property type="match status" value="1"/>
</dbReference>
<dbReference type="GO" id="GO:0140078">
    <property type="term" value="F:class I DNA-(apurinic or apyrimidinic site) endonuclease activity"/>
    <property type="evidence" value="ECO:0007669"/>
    <property type="project" value="UniProtKB-EC"/>
</dbReference>
<keyword evidence="14" id="KW-0511">Multifunctional enzyme</keyword>
<feature type="compositionally biased region" description="Low complexity" evidence="19">
    <location>
        <begin position="359"/>
        <end position="369"/>
    </location>
</feature>
<comment type="caution">
    <text evidence="21">The sequence shown here is derived from an EMBL/GenBank/DDBJ whole genome shotgun (WGS) entry which is preliminary data.</text>
</comment>
<evidence type="ECO:0000256" key="11">
    <source>
        <dbReference type="ARBA" id="ARBA00023212"/>
    </source>
</evidence>
<accession>A0A068RNC7</accession>
<feature type="region of interest" description="Disordered" evidence="19">
    <location>
        <begin position="350"/>
        <end position="369"/>
    </location>
</feature>
<evidence type="ECO:0000256" key="5">
    <source>
        <dbReference type="ARBA" id="ARBA00012720"/>
    </source>
</evidence>
<dbReference type="CDD" id="cd00056">
    <property type="entry name" value="ENDO3c"/>
    <property type="match status" value="1"/>
</dbReference>
<evidence type="ECO:0000256" key="7">
    <source>
        <dbReference type="ARBA" id="ARBA00022701"/>
    </source>
</evidence>
<evidence type="ECO:0000256" key="9">
    <source>
        <dbReference type="ARBA" id="ARBA00022801"/>
    </source>
</evidence>
<dbReference type="GO" id="GO:0034039">
    <property type="term" value="F:8-oxo-7,8-dihydroguanine DNA N-glycosylase activity"/>
    <property type="evidence" value="ECO:0007669"/>
    <property type="project" value="TreeGrafter"/>
</dbReference>
<evidence type="ECO:0000256" key="1">
    <source>
        <dbReference type="ARBA" id="ARBA00004123"/>
    </source>
</evidence>
<dbReference type="STRING" id="1263082.A0A068RNC7"/>
<evidence type="ECO:0000256" key="18">
    <source>
        <dbReference type="ARBA" id="ARBA00073127"/>
    </source>
</evidence>
<evidence type="ECO:0000256" key="15">
    <source>
        <dbReference type="ARBA" id="ARBA00023295"/>
    </source>
</evidence>
<comment type="similarity">
    <text evidence="4">Belongs to the type-1 OGG1 family.</text>
</comment>
<evidence type="ECO:0000256" key="2">
    <source>
        <dbReference type="ARBA" id="ARBA00004245"/>
    </source>
</evidence>
<dbReference type="Pfam" id="PF00730">
    <property type="entry name" value="HhH-GPD"/>
    <property type="match status" value="1"/>
</dbReference>
<dbReference type="InterPro" id="IPR042241">
    <property type="entry name" value="GCP_C_sf"/>
</dbReference>
<feature type="compositionally biased region" description="Basic and acidic residues" evidence="19">
    <location>
        <begin position="509"/>
        <end position="519"/>
    </location>
</feature>
<name>A0A068RNC7_9FUNG</name>
<sequence>MTLQTIQTARLVWKDLKTCPKELHLDTLKCGQSFRWRQTKDLWSCVLQGKLCVLRQTDSTVFYGVQPEDDEHQVKQLDTLLHDYFQLDRVSLQSCYKRWSDLDANFKAKAIHFAGIRMLRQDPWENLVSFICSSNNNIPRISQMVHKLCVHYGSPICVVDDIVHHDFPSIQALAKDGVEEKLRQLGFGYRAKYIAQTAKQILQKEGEEQWLWNLRKTSYAEAKAALVELAGVGPKVADCVCLMSLDHAEAIPVDTHVWQIALRDYGFKNKGGKTLTAKLYDQVADHFRKVFGDYSGWAHSVLFTADLRAFEDRIPKGKVKEEETTTAATVKIEKQDDTVQVIETQKVIDINQRKRKRNPTSSSPSPASSMTGVAAAAVVVVVIPTHVKIDYPANKSIKRKFHLCVRLPLEIIQGGTRRLLSSLMFDSQATNSPPFEFSSWRQRSDNMQQQTNVFGCQLDATFTCSKTFNAIPRIDPLSNAGSFSIIDRVIDREPQAIAVDHPSPNVVPTEKHSELDDAQHTLSTTTDKDDDDMWMSVSYDNAPEEDMPLAWEAHEPGKRFLTEMPPECYESIYQRFVQRPFLLIREEQLVESLVQALCGQPSICFRWNMNMNLFEPRAKDIRILGVSSSTLDQVIQRLLVFATQMRRLERISHHCKANPSYYGLTGTAFACCLGDLHIRFQHSIWTIFKSLSDVTVMTVYHSVRTLAETVDNFARMIHLDGSVPEHHVLSASAIEHLSKFGFYIPFGKDLLVMIHTEVLAHDLATTGDTIFYRDICLAILCHTSIPYITMLNQWLGLTGRATINGEAILDWDDIVDESPLHDPYGEFFLRASTKPVAGGSHQWTIKTVTAPGNHSDSFIQRYRLRKEDNLPYFVDKAQANVILRTGCALHLLRRFQPGHPLCALDDSTLRLRWSMTEAQYNEHTKELRDFADIVRQYNTQPQSMARRSRSLSPTQSGMNEIHDNETSTSSTPIPSLQPLNELEFVNDFSRTLDRIMSSHTSLNPDHFIPTLDVIVNQSIHRPLQIWCPLVNESALRLFTHQFHIEEHFRLLQQFYLFGDANFRASLMNMLLSTDEERCRVRMHGDQWPPRASALNMSLKAVLLESIAQIPEQVKERICKPIQEQQQTAVTGAMHLDDLLSFGVRDTLYDSPWNDPRAITALDFLFLSYHVPYPISLIISPRILEKYNRLFTFLLQVHRVNAASKHAFTRLAKTSSSSSNDTLHRMRFQIDQFITTFSNYIFDTAVHATWHTFMQQVRALCDDGEEEERRTNDSNNPFTTMDPLMMAEYHEHILDRMLYQCFLKQSLRAVHGIIHKIFQDVLAFSRAVDDAAADKSTCIEIHAAFSQHAEQFAKVLGKLHDRGIGRLGNVMNSYHDHGNFGRFGDFYDKQEARSDQGAFARELLTRLDINGFYDKDDHPL</sequence>
<dbReference type="PANTHER" id="PTHR10242:SF2">
    <property type="entry name" value="N-GLYCOSYLASE_DNA LYASE"/>
    <property type="match status" value="1"/>
</dbReference>
<evidence type="ECO:0000256" key="8">
    <source>
        <dbReference type="ARBA" id="ARBA00022763"/>
    </source>
</evidence>
<dbReference type="Pfam" id="PF07934">
    <property type="entry name" value="OGG_N"/>
    <property type="match status" value="1"/>
</dbReference>
<evidence type="ECO:0000259" key="20">
    <source>
        <dbReference type="SMART" id="SM00478"/>
    </source>
</evidence>
<evidence type="ECO:0000256" key="4">
    <source>
        <dbReference type="ARBA" id="ARBA00010679"/>
    </source>
</evidence>
<dbReference type="Proteomes" id="UP000027586">
    <property type="component" value="Unassembled WGS sequence"/>
</dbReference>
<organism evidence="21 22">
    <name type="scientific">Lichtheimia corymbifera JMRC:FSU:9682</name>
    <dbReference type="NCBI Taxonomy" id="1263082"/>
    <lineage>
        <taxon>Eukaryota</taxon>
        <taxon>Fungi</taxon>
        <taxon>Fungi incertae sedis</taxon>
        <taxon>Mucoromycota</taxon>
        <taxon>Mucoromycotina</taxon>
        <taxon>Mucoromycetes</taxon>
        <taxon>Mucorales</taxon>
        <taxon>Lichtheimiaceae</taxon>
        <taxon>Lichtheimia</taxon>
    </lineage>
</organism>